<reference evidence="4" key="1">
    <citation type="journal article" date="2019" name="IScience">
        <title>Narwhal Genome Reveals Long-Term Low Genetic Diversity despite Current Large Abundance Size.</title>
        <authorList>
            <person name="Westbury M.V."/>
            <person name="Petersen B."/>
            <person name="Garde E."/>
            <person name="Heide-Jorgensen M.P."/>
            <person name="Lorenzen E.D."/>
        </authorList>
    </citation>
    <scope>NUCLEOTIDE SEQUENCE [LARGE SCALE GENOMIC DNA]</scope>
</reference>
<organism evidence="3 4">
    <name type="scientific">Monodon monoceros</name>
    <name type="common">Narwhal</name>
    <name type="synonym">Ceratodon monodon</name>
    <dbReference type="NCBI Taxonomy" id="40151"/>
    <lineage>
        <taxon>Eukaryota</taxon>
        <taxon>Metazoa</taxon>
        <taxon>Chordata</taxon>
        <taxon>Craniata</taxon>
        <taxon>Vertebrata</taxon>
        <taxon>Euteleostomi</taxon>
        <taxon>Mammalia</taxon>
        <taxon>Eutheria</taxon>
        <taxon>Laurasiatheria</taxon>
        <taxon>Artiodactyla</taxon>
        <taxon>Whippomorpha</taxon>
        <taxon>Cetacea</taxon>
        <taxon>Odontoceti</taxon>
        <taxon>Monodontidae</taxon>
        <taxon>Monodon</taxon>
    </lineage>
</organism>
<dbReference type="GO" id="GO:0001522">
    <property type="term" value="P:pseudouridine synthesis"/>
    <property type="evidence" value="ECO:0007669"/>
    <property type="project" value="InterPro"/>
</dbReference>
<dbReference type="Proteomes" id="UP000308365">
    <property type="component" value="Unassembled WGS sequence"/>
</dbReference>
<accession>A0A4U1F761</accession>
<gene>
    <name evidence="3" type="ORF">EI555_017540</name>
</gene>
<dbReference type="InterPro" id="IPR020103">
    <property type="entry name" value="PsdUridine_synth_cat_dom_sf"/>
</dbReference>
<proteinExistence type="predicted"/>
<dbReference type="PANTHER" id="PTHR21600">
    <property type="entry name" value="MITOCHONDRIAL RNA PSEUDOURIDINE SYNTHASE"/>
    <property type="match status" value="1"/>
</dbReference>
<protein>
    <recommendedName>
        <fullName evidence="2">Pseudouridine synthase RsuA/RluA-like domain-containing protein</fullName>
    </recommendedName>
</protein>
<evidence type="ECO:0000313" key="4">
    <source>
        <dbReference type="Proteomes" id="UP000308365"/>
    </source>
</evidence>
<dbReference type="PANTHER" id="PTHR21600:SF49">
    <property type="entry name" value="MITOCHONDRIAL MRNA PSEUDOURIDINE SYNTHASE RPUSD3"/>
    <property type="match status" value="1"/>
</dbReference>
<name>A0A4U1F761_MONMO</name>
<feature type="domain" description="Pseudouridine synthase RsuA/RluA-like" evidence="2">
    <location>
        <begin position="117"/>
        <end position="279"/>
    </location>
</feature>
<evidence type="ECO:0000256" key="1">
    <source>
        <dbReference type="SAM" id="MobiDB-lite"/>
    </source>
</evidence>
<dbReference type="GO" id="GO:0003723">
    <property type="term" value="F:RNA binding"/>
    <property type="evidence" value="ECO:0007669"/>
    <property type="project" value="InterPro"/>
</dbReference>
<dbReference type="Pfam" id="PF00849">
    <property type="entry name" value="PseudoU_synth_2"/>
    <property type="match status" value="1"/>
</dbReference>
<dbReference type="Gene3D" id="3.30.2350.10">
    <property type="entry name" value="Pseudouridine synthase"/>
    <property type="match status" value="1"/>
</dbReference>
<dbReference type="SUPFAM" id="SSF55120">
    <property type="entry name" value="Pseudouridine synthase"/>
    <property type="match status" value="1"/>
</dbReference>
<evidence type="ECO:0000313" key="3">
    <source>
        <dbReference type="EMBL" id="TKC45228.1"/>
    </source>
</evidence>
<dbReference type="InterPro" id="IPR006145">
    <property type="entry name" value="PsdUridine_synth_RsuA/RluA"/>
</dbReference>
<feature type="region of interest" description="Disordered" evidence="1">
    <location>
        <begin position="68"/>
        <end position="91"/>
    </location>
</feature>
<dbReference type="EMBL" id="RWIC01000342">
    <property type="protein sequence ID" value="TKC45228.1"/>
    <property type="molecule type" value="Genomic_DNA"/>
</dbReference>
<dbReference type="AlphaFoldDB" id="A0A4U1F761"/>
<dbReference type="GO" id="GO:0009982">
    <property type="term" value="F:pseudouridine synthase activity"/>
    <property type="evidence" value="ECO:0007669"/>
    <property type="project" value="InterPro"/>
</dbReference>
<dbReference type="CDD" id="cd02869">
    <property type="entry name" value="PseudoU_synth_RluA_like"/>
    <property type="match status" value="1"/>
</dbReference>
<evidence type="ECO:0000259" key="2">
    <source>
        <dbReference type="Pfam" id="PF00849"/>
    </source>
</evidence>
<sequence length="378" mass="41430">MRTVLAPEMGGCRVLGQVWGGWRRGPGVRAARTASSFRTEARKPQHLGRGVWRTGGNDSPVAYLTFSRHQQQRRGSSKRSGPLDDQPFSGLLRPENVSREELVDVLRAAVVDQKGPLVTLNKPQGLPVTGKPGELTLLSVLPELSQSLGLGERELQVVRASGKETSGLVLLSSCPQTASRLQKFFTHSQRARRPTVTYCAVTDGIPATSEGKIQAALKLEHIDGVNLVVPVKSPSRKDILEGVKRTLSYFRVVAMGSGCALVQLQPLTAFPSQLQAHMALQLCPLLGDHMYSARVATVLGQRFLLPAESTRPQRQVLDEALLRRLHLTPSQAAQLPLHLHLHCLYLPGARPRDPPIKLLAPLPSYFSRTLHCLGLHYQ</sequence>
<dbReference type="InterPro" id="IPR050188">
    <property type="entry name" value="RluA_PseudoU_synthase"/>
</dbReference>
<comment type="caution">
    <text evidence="3">The sequence shown here is derived from an EMBL/GenBank/DDBJ whole genome shotgun (WGS) entry which is preliminary data.</text>
</comment>